<sequence length="200" mass="21920">MHFYQVLVLALASISNASPVPETASASSVQGPPVTSADTFHPDWEAIEVEYKAAMAKTISDPNLAKRLNTASANNVGYGQAIYAAGSAAISQVKSLSNWNKAREQFTQLTTQIMMDHNPNSTEAVSAICYNQGYSVKDPQGIYGLRSEDLSIFPAKTDYDCFYMGKNNAFWSEGDGGTINLYTRWYTGSCRFDDQSDLYC</sequence>
<dbReference type="AlphaFoldDB" id="A0A8H6MZW7"/>
<reference evidence="3" key="1">
    <citation type="journal article" date="2020" name="Phytopathology">
        <title>Genome Sequence Resources of Colletotrichum truncatum, C. plurivorum, C. musicola, and C. sojae: Four Species Pathogenic to Soybean (Glycine max).</title>
        <authorList>
            <person name="Rogerio F."/>
            <person name="Boufleur T.R."/>
            <person name="Ciampi-Guillardi M."/>
            <person name="Sukno S.A."/>
            <person name="Thon M.R."/>
            <person name="Massola Junior N.S."/>
            <person name="Baroncelli R."/>
        </authorList>
    </citation>
    <scope>NUCLEOTIDE SEQUENCE</scope>
    <source>
        <strain evidence="3">LFN0074</strain>
    </source>
</reference>
<evidence type="ECO:0000256" key="1">
    <source>
        <dbReference type="SAM" id="SignalP"/>
    </source>
</evidence>
<evidence type="ECO:0000313" key="3">
    <source>
        <dbReference type="EMBL" id="KAF6814325.1"/>
    </source>
</evidence>
<keyword evidence="1" id="KW-0732">Signal</keyword>
<keyword evidence="4" id="KW-1185">Reference proteome</keyword>
<feature type="domain" description="DUF7888" evidence="2">
    <location>
        <begin position="77"/>
        <end position="200"/>
    </location>
</feature>
<dbReference type="PANTHER" id="PTHR40845:SF1">
    <property type="match status" value="1"/>
</dbReference>
<feature type="chain" id="PRO_5034689925" description="DUF7888 domain-containing protein" evidence="1">
    <location>
        <begin position="18"/>
        <end position="200"/>
    </location>
</feature>
<evidence type="ECO:0000259" key="2">
    <source>
        <dbReference type="Pfam" id="PF25411"/>
    </source>
</evidence>
<accession>A0A8H6MZW7</accession>
<dbReference type="EMBL" id="WIGM01000733">
    <property type="protein sequence ID" value="KAF6814325.1"/>
    <property type="molecule type" value="Genomic_DNA"/>
</dbReference>
<dbReference type="Pfam" id="PF25411">
    <property type="entry name" value="DUF7888"/>
    <property type="match status" value="1"/>
</dbReference>
<gene>
    <name evidence="3" type="ORF">CMUS01_12665</name>
</gene>
<name>A0A8H6MZW7_9PEZI</name>
<dbReference type="Proteomes" id="UP000639643">
    <property type="component" value="Unassembled WGS sequence"/>
</dbReference>
<feature type="signal peptide" evidence="1">
    <location>
        <begin position="1"/>
        <end position="17"/>
    </location>
</feature>
<organism evidence="3 4">
    <name type="scientific">Colletotrichum musicola</name>
    <dbReference type="NCBI Taxonomy" id="2175873"/>
    <lineage>
        <taxon>Eukaryota</taxon>
        <taxon>Fungi</taxon>
        <taxon>Dikarya</taxon>
        <taxon>Ascomycota</taxon>
        <taxon>Pezizomycotina</taxon>
        <taxon>Sordariomycetes</taxon>
        <taxon>Hypocreomycetidae</taxon>
        <taxon>Glomerellales</taxon>
        <taxon>Glomerellaceae</taxon>
        <taxon>Colletotrichum</taxon>
        <taxon>Colletotrichum orchidearum species complex</taxon>
    </lineage>
</organism>
<proteinExistence type="predicted"/>
<dbReference type="PANTHER" id="PTHR40845">
    <property type="match status" value="1"/>
</dbReference>
<protein>
    <recommendedName>
        <fullName evidence="2">DUF7888 domain-containing protein</fullName>
    </recommendedName>
</protein>
<evidence type="ECO:0000313" key="4">
    <source>
        <dbReference type="Proteomes" id="UP000639643"/>
    </source>
</evidence>
<comment type="caution">
    <text evidence="3">The sequence shown here is derived from an EMBL/GenBank/DDBJ whole genome shotgun (WGS) entry which is preliminary data.</text>
</comment>
<dbReference type="OrthoDB" id="3478218at2759"/>
<dbReference type="InterPro" id="IPR057210">
    <property type="entry name" value="DUF7888"/>
</dbReference>